<protein>
    <recommendedName>
        <fullName evidence="3">Fe/B12 periplasmic-binding domain-containing protein</fullName>
    </recommendedName>
</protein>
<feature type="domain" description="Fe/B12 periplasmic-binding" evidence="3">
    <location>
        <begin position="158"/>
        <end position="327"/>
    </location>
</feature>
<dbReference type="KEGG" id="smao:CAG99_26970"/>
<name>A0A1W7D4Z0_9ACTN</name>
<evidence type="ECO:0000259" key="3">
    <source>
        <dbReference type="Pfam" id="PF01497"/>
    </source>
</evidence>
<dbReference type="RefSeq" id="WP_086161822.1">
    <property type="nucleotide sequence ID" value="NZ_CP021121.1"/>
</dbReference>
<sequence>MRKTNRPAAALLALAAALTGCAGTGPGAPEDRAAPEDCVTDYAEGRDYFPDKATVEESELWDIAYHGSWKTITLTDTEDAAGGDLTYVLYQCGTPRPEAAGELADALFVQVPVTSVSVTSFNALAMVDRLGEADTVTGLSGQLLGNAERDAWYAGVVEEAGGPMSIGEYTDLDREAVLGLGTEVILMSGFGAGFDDVSNARAAGLPGVSVSNRMEGDALASAEWIKMVGAFYNAEGAANAEFDAIRSEFDEVVATVSGAVADREAGYLCVSPERGCEFVHAHGERTLAGRLLARLGADNVFAPGNEGPNGRPYDYEEAVGTAADADFFVVYDPMELTLDALDADPRFDRFRPLAEGAFVAGADANFEECRAKTYLDVDVLVRDFAIGMAPELFPGERGTCFTRPS</sequence>
<dbReference type="SUPFAM" id="SSF53807">
    <property type="entry name" value="Helical backbone' metal receptor"/>
    <property type="match status" value="1"/>
</dbReference>
<proteinExistence type="inferred from homology"/>
<dbReference type="OrthoDB" id="9812528at2"/>
<keyword evidence="5" id="KW-1185">Reference proteome</keyword>
<dbReference type="InterPro" id="IPR050902">
    <property type="entry name" value="ABC_Transporter_SBP"/>
</dbReference>
<keyword evidence="2" id="KW-0732">Signal</keyword>
<accession>A0A1W7D4Z0</accession>
<dbReference type="Gene3D" id="3.40.50.1980">
    <property type="entry name" value="Nitrogenase molybdenum iron protein domain"/>
    <property type="match status" value="1"/>
</dbReference>
<comment type="similarity">
    <text evidence="1">Belongs to the bacterial solute-binding protein 8 family.</text>
</comment>
<evidence type="ECO:0000313" key="4">
    <source>
        <dbReference type="EMBL" id="ARQ71989.1"/>
    </source>
</evidence>
<dbReference type="PANTHER" id="PTHR30535:SF34">
    <property type="entry name" value="MOLYBDATE-BINDING PROTEIN MOLA"/>
    <property type="match status" value="1"/>
</dbReference>
<dbReference type="PANTHER" id="PTHR30535">
    <property type="entry name" value="VITAMIN B12-BINDING PROTEIN"/>
    <property type="match status" value="1"/>
</dbReference>
<feature type="chain" id="PRO_5039664062" description="Fe/B12 periplasmic-binding domain-containing protein" evidence="2">
    <location>
        <begin position="23"/>
        <end position="405"/>
    </location>
</feature>
<evidence type="ECO:0000256" key="2">
    <source>
        <dbReference type="SAM" id="SignalP"/>
    </source>
</evidence>
<dbReference type="InterPro" id="IPR002491">
    <property type="entry name" value="ABC_transptr_periplasmic_BD"/>
</dbReference>
<organism evidence="4 5">
    <name type="scientific">Streptomyces marincola</name>
    <dbReference type="NCBI Taxonomy" id="2878388"/>
    <lineage>
        <taxon>Bacteria</taxon>
        <taxon>Bacillati</taxon>
        <taxon>Actinomycetota</taxon>
        <taxon>Actinomycetes</taxon>
        <taxon>Kitasatosporales</taxon>
        <taxon>Streptomycetaceae</taxon>
        <taxon>Streptomyces</taxon>
    </lineage>
</organism>
<gene>
    <name evidence="4" type="ORF">CAG99_26970</name>
</gene>
<evidence type="ECO:0000256" key="1">
    <source>
        <dbReference type="ARBA" id="ARBA00008814"/>
    </source>
</evidence>
<dbReference type="PROSITE" id="PS51257">
    <property type="entry name" value="PROKAR_LIPOPROTEIN"/>
    <property type="match status" value="1"/>
</dbReference>
<dbReference type="EMBL" id="CP021121">
    <property type="protein sequence ID" value="ARQ71989.1"/>
    <property type="molecule type" value="Genomic_DNA"/>
</dbReference>
<evidence type="ECO:0000313" key="5">
    <source>
        <dbReference type="Proteomes" id="UP000194218"/>
    </source>
</evidence>
<dbReference type="Proteomes" id="UP000194218">
    <property type="component" value="Chromosome"/>
</dbReference>
<reference evidence="4 5" key="1">
    <citation type="submission" date="2017-05" db="EMBL/GenBank/DDBJ databases">
        <title>Complete genome sequence of Streptomyces sp. SCSIO 03032 revealed the diverse biosynthetic pathways for its bioactive secondary metabolites.</title>
        <authorList>
            <person name="Ma L."/>
            <person name="Zhu Y."/>
            <person name="Zhang W."/>
            <person name="Zhang G."/>
            <person name="Tian X."/>
            <person name="Zhang S."/>
            <person name="Zhang C."/>
        </authorList>
    </citation>
    <scope>NUCLEOTIDE SEQUENCE [LARGE SCALE GENOMIC DNA]</scope>
    <source>
        <strain evidence="4 5">SCSIO 03032</strain>
    </source>
</reference>
<dbReference type="Pfam" id="PF01497">
    <property type="entry name" value="Peripla_BP_2"/>
    <property type="match status" value="1"/>
</dbReference>
<feature type="signal peptide" evidence="2">
    <location>
        <begin position="1"/>
        <end position="22"/>
    </location>
</feature>
<dbReference type="AlphaFoldDB" id="A0A1W7D4Z0"/>